<proteinExistence type="predicted"/>
<dbReference type="Proteomes" id="UP001442841">
    <property type="component" value="Chromosome"/>
</dbReference>
<gene>
    <name evidence="2" type="ORF">AADG42_06310</name>
</gene>
<keyword evidence="3" id="KW-1185">Reference proteome</keyword>
<organism evidence="2 3">
    <name type="scientific">Ammonicoccus fulvus</name>
    <dbReference type="NCBI Taxonomy" id="3138240"/>
    <lineage>
        <taxon>Bacteria</taxon>
        <taxon>Bacillati</taxon>
        <taxon>Actinomycetota</taxon>
        <taxon>Actinomycetes</taxon>
        <taxon>Propionibacteriales</taxon>
        <taxon>Propionibacteriaceae</taxon>
        <taxon>Ammonicoccus</taxon>
    </lineage>
</organism>
<feature type="transmembrane region" description="Helical" evidence="1">
    <location>
        <begin position="45"/>
        <end position="65"/>
    </location>
</feature>
<evidence type="ECO:0000313" key="2">
    <source>
        <dbReference type="EMBL" id="XAN06932.1"/>
    </source>
</evidence>
<accession>A0ABZ3FPZ5</accession>
<keyword evidence="1" id="KW-1133">Transmembrane helix</keyword>
<sequence length="202" mass="22090">MNLDELLRDSRPPVSPRTDALHDELNAVVLATQAAARPRRRGWRIGVASVVTSAALVFGTAAGVIPAPEWLPWVTKSGSQCEMYFTVEPSVLPNGQTQGEPLTRAYTPAESAHAVAVSRAFLASYDYAAIDEAAAIREWQRKEDKAIAAQPDPAERQPRMTGDDLTIMAVGDVVFRDLRQHLEQQGIPSELVLSEQGWRCGE</sequence>
<evidence type="ECO:0000313" key="3">
    <source>
        <dbReference type="Proteomes" id="UP001442841"/>
    </source>
</evidence>
<dbReference type="EMBL" id="CP154795">
    <property type="protein sequence ID" value="XAN06932.1"/>
    <property type="molecule type" value="Genomic_DNA"/>
</dbReference>
<keyword evidence="1" id="KW-0812">Transmembrane</keyword>
<keyword evidence="1" id="KW-0472">Membrane</keyword>
<name>A0ABZ3FPZ5_9ACTN</name>
<reference evidence="2 3" key="1">
    <citation type="submission" date="2024-04" db="EMBL/GenBank/DDBJ databases">
        <title>Isolation of an actinomycete strain from pig manure.</title>
        <authorList>
            <person name="Gong T."/>
            <person name="Yu Z."/>
            <person name="An M."/>
            <person name="Wei C."/>
            <person name="Yang W."/>
            <person name="Liu L."/>
        </authorList>
    </citation>
    <scope>NUCLEOTIDE SEQUENCE [LARGE SCALE GENOMIC DNA]</scope>
    <source>
        <strain evidence="2 3">ZF39</strain>
    </source>
</reference>
<dbReference type="RefSeq" id="WP_425308373.1">
    <property type="nucleotide sequence ID" value="NZ_CP154795.1"/>
</dbReference>
<protein>
    <submittedName>
        <fullName evidence="2">Uncharacterized protein</fullName>
    </submittedName>
</protein>
<evidence type="ECO:0000256" key="1">
    <source>
        <dbReference type="SAM" id="Phobius"/>
    </source>
</evidence>